<sequence length="228" mass="26844">MIKFKNIYFVTSMIQQIILNLFTVVLKKSESAISLRILYQHKNEALLYLLFVTSFIPHILSLLNDSTWTILSLSTLCIQCCYAISIFTDIQNYKAYKFLNNFIKLKFSQPLIFSVTNLLIEITLFIFYFYKLRTLNRNKKIILWSINMLASIGLLYFLNFNIKLICTFLSVKFACSIYYLSNKVDLDDFFDGFVAFMLIIVWVALFYIAHNAVFISNFSFQYTNKIFT</sequence>
<feature type="transmembrane region" description="Helical" evidence="1">
    <location>
        <begin position="69"/>
        <end position="90"/>
    </location>
</feature>
<feature type="transmembrane region" description="Helical" evidence="1">
    <location>
        <begin position="111"/>
        <end position="129"/>
    </location>
</feature>
<comment type="caution">
    <text evidence="2">The sequence shown here is derived from an EMBL/GenBank/DDBJ whole genome shotgun (WGS) entry which is preliminary data.</text>
</comment>
<dbReference type="VEuPathDB" id="MicrosporidiaDB:EDEG_00065"/>
<dbReference type="HOGENOM" id="CLU_1214737_0_0_1"/>
<evidence type="ECO:0000256" key="1">
    <source>
        <dbReference type="SAM" id="Phobius"/>
    </source>
</evidence>
<name>J8ZZ29_EDHAE</name>
<dbReference type="InParanoid" id="J8ZZ29"/>
<keyword evidence="1" id="KW-0812">Transmembrane</keyword>
<evidence type="ECO:0000313" key="2">
    <source>
        <dbReference type="EMBL" id="EJW04948.1"/>
    </source>
</evidence>
<feature type="transmembrane region" description="Helical" evidence="1">
    <location>
        <begin position="6"/>
        <end position="26"/>
    </location>
</feature>
<dbReference type="AlphaFoldDB" id="J8ZZ29"/>
<dbReference type="Proteomes" id="UP000003163">
    <property type="component" value="Unassembled WGS sequence"/>
</dbReference>
<feature type="transmembrane region" description="Helical" evidence="1">
    <location>
        <begin position="193"/>
        <end position="215"/>
    </location>
</feature>
<reference evidence="3" key="2">
    <citation type="submission" date="2015-07" db="EMBL/GenBank/DDBJ databases">
        <title>Contrasting host-pathogen interactions and genome evolution in two generalist and specialist microsporidian pathogens of mosquitoes.</title>
        <authorList>
            <consortium name="The Broad Institute Genomics Platform"/>
            <consortium name="The Broad Institute Genome Sequencing Center for Infectious Disease"/>
            <person name="Cuomo C.A."/>
            <person name="Sanscrainte N.D."/>
            <person name="Goldberg J.M."/>
            <person name="Heiman D."/>
            <person name="Young S."/>
            <person name="Zeng Q."/>
            <person name="Becnel J.J."/>
            <person name="Birren B.W."/>
        </authorList>
    </citation>
    <scope>NUCLEOTIDE SEQUENCE [LARGE SCALE GENOMIC DNA]</scope>
    <source>
        <strain evidence="3">USNM 41457</strain>
    </source>
</reference>
<feature type="transmembrane region" description="Helical" evidence="1">
    <location>
        <begin position="141"/>
        <end position="157"/>
    </location>
</feature>
<evidence type="ECO:0000313" key="3">
    <source>
        <dbReference type="Proteomes" id="UP000003163"/>
    </source>
</evidence>
<organism evidence="2 3">
    <name type="scientific">Edhazardia aedis (strain USNM 41457)</name>
    <name type="common">Microsporidian parasite</name>
    <dbReference type="NCBI Taxonomy" id="1003232"/>
    <lineage>
        <taxon>Eukaryota</taxon>
        <taxon>Fungi</taxon>
        <taxon>Fungi incertae sedis</taxon>
        <taxon>Microsporidia</taxon>
        <taxon>Edhazardia</taxon>
    </lineage>
</organism>
<reference evidence="2 3" key="1">
    <citation type="submission" date="2011-08" db="EMBL/GenBank/DDBJ databases">
        <authorList>
            <person name="Liu Z.J."/>
            <person name="Shi F.L."/>
            <person name="Lu J.Q."/>
            <person name="Li M."/>
            <person name="Wang Z.L."/>
        </authorList>
    </citation>
    <scope>NUCLEOTIDE SEQUENCE [LARGE SCALE GENOMIC DNA]</scope>
    <source>
        <strain evidence="2 3">USNM 41457</strain>
    </source>
</reference>
<protein>
    <submittedName>
        <fullName evidence="2">Uncharacterized protein</fullName>
    </submittedName>
</protein>
<gene>
    <name evidence="2" type="ORF">EDEG_00065</name>
</gene>
<accession>J8ZZ29</accession>
<keyword evidence="3" id="KW-1185">Reference proteome</keyword>
<feature type="transmembrane region" description="Helical" evidence="1">
    <location>
        <begin position="46"/>
        <end position="63"/>
    </location>
</feature>
<dbReference type="EMBL" id="AFBI03000001">
    <property type="protein sequence ID" value="EJW04948.1"/>
    <property type="molecule type" value="Genomic_DNA"/>
</dbReference>
<keyword evidence="1" id="KW-0472">Membrane</keyword>
<proteinExistence type="predicted"/>
<keyword evidence="1" id="KW-1133">Transmembrane helix</keyword>